<feature type="transmembrane region" description="Helical" evidence="1">
    <location>
        <begin position="66"/>
        <end position="87"/>
    </location>
</feature>
<accession>A0A1I6S4Q1</accession>
<sequence>MLRVTNRILLALTGTGLLLAGLAVLAAAADLPDRWGITLPSGYTWRGPDSVLLGSDGRTRWHGTGWWWPLVLGLLGLLVLLALWWLLAQLRRRRLAEILVDSGDGVGALLRGHAMEEVVAAEAESLPGVDRAGVTLTGRRTEPEARVGLVLLPQAEPAEVVRRLEAESLRHAHRSAGLESLPAEVRLRASKHPPERIS</sequence>
<evidence type="ECO:0000313" key="2">
    <source>
        <dbReference type="EMBL" id="SFS71935.1"/>
    </source>
</evidence>
<keyword evidence="1" id="KW-0472">Membrane</keyword>
<dbReference type="RefSeq" id="WP_093842922.1">
    <property type="nucleotide sequence ID" value="NZ_FPAB01000003.1"/>
</dbReference>
<protein>
    <recommendedName>
        <fullName evidence="4">Alkaline shock response membrane anchor protein AmaP</fullName>
    </recommendedName>
</protein>
<name>A0A1I6S4Q1_9ACTN</name>
<keyword evidence="3" id="KW-1185">Reference proteome</keyword>
<proteinExistence type="predicted"/>
<evidence type="ECO:0000313" key="3">
    <source>
        <dbReference type="Proteomes" id="UP000198873"/>
    </source>
</evidence>
<dbReference type="EMBL" id="FPAB01000003">
    <property type="protein sequence ID" value="SFS71935.1"/>
    <property type="molecule type" value="Genomic_DNA"/>
</dbReference>
<dbReference type="AlphaFoldDB" id="A0A1I6S4Q1"/>
<evidence type="ECO:0000256" key="1">
    <source>
        <dbReference type="SAM" id="Phobius"/>
    </source>
</evidence>
<keyword evidence="1" id="KW-0812">Transmembrane</keyword>
<dbReference type="NCBIfam" id="NF033218">
    <property type="entry name" value="anchor_AmaP"/>
    <property type="match status" value="1"/>
</dbReference>
<reference evidence="3" key="1">
    <citation type="submission" date="2016-10" db="EMBL/GenBank/DDBJ databases">
        <authorList>
            <person name="Varghese N."/>
            <person name="Submissions S."/>
        </authorList>
    </citation>
    <scope>NUCLEOTIDE SEQUENCE [LARGE SCALE GENOMIC DNA]</scope>
    <source>
        <strain evidence="3">CGMCC 4.7047</strain>
    </source>
</reference>
<dbReference type="STRING" id="1176198.SAMN05444716_103703"/>
<keyword evidence="1" id="KW-1133">Transmembrane helix</keyword>
<evidence type="ECO:0008006" key="4">
    <source>
        <dbReference type="Google" id="ProtNLM"/>
    </source>
</evidence>
<organism evidence="2 3">
    <name type="scientific">Streptomyces harbinensis</name>
    <dbReference type="NCBI Taxonomy" id="1176198"/>
    <lineage>
        <taxon>Bacteria</taxon>
        <taxon>Bacillati</taxon>
        <taxon>Actinomycetota</taxon>
        <taxon>Actinomycetes</taxon>
        <taxon>Kitasatosporales</taxon>
        <taxon>Streptomycetaceae</taxon>
        <taxon>Streptomyces</taxon>
    </lineage>
</organism>
<dbReference type="Proteomes" id="UP000198873">
    <property type="component" value="Unassembled WGS sequence"/>
</dbReference>
<gene>
    <name evidence="2" type="ORF">SAMN05444716_103703</name>
</gene>